<dbReference type="GO" id="GO:0005737">
    <property type="term" value="C:cytoplasm"/>
    <property type="evidence" value="ECO:0007669"/>
    <property type="project" value="UniProtKB-SubCell"/>
</dbReference>
<dbReference type="Gene3D" id="3.40.50.300">
    <property type="entry name" value="P-loop containing nucleotide triphosphate hydrolases"/>
    <property type="match status" value="1"/>
</dbReference>
<dbReference type="Proteomes" id="UP000319257">
    <property type="component" value="Unassembled WGS sequence"/>
</dbReference>
<evidence type="ECO:0000256" key="4">
    <source>
        <dbReference type="ARBA" id="ARBA00007573"/>
    </source>
</evidence>
<gene>
    <name evidence="10" type="ORF">E0L32_004884</name>
</gene>
<dbReference type="InParanoid" id="A0A507B8W9"/>
<dbReference type="GeneID" id="41972331"/>
<name>A0A507B8W9_9PEZI</name>
<feature type="region of interest" description="Disordered" evidence="9">
    <location>
        <begin position="365"/>
        <end position="388"/>
    </location>
</feature>
<dbReference type="GO" id="GO:0033588">
    <property type="term" value="C:elongator holoenzyme complex"/>
    <property type="evidence" value="ECO:0007669"/>
    <property type="project" value="InterPro"/>
</dbReference>
<comment type="caution">
    <text evidence="10">The sequence shown here is derived from an EMBL/GenBank/DDBJ whole genome shotgun (WGS) entry which is preliminary data.</text>
</comment>
<proteinExistence type="inferred from homology"/>
<dbReference type="CDD" id="cd19494">
    <property type="entry name" value="Elp4"/>
    <property type="match status" value="1"/>
</dbReference>
<dbReference type="OrthoDB" id="289162at2759"/>
<keyword evidence="6" id="KW-0963">Cytoplasm</keyword>
<evidence type="ECO:0000256" key="3">
    <source>
        <dbReference type="ARBA" id="ARBA00005043"/>
    </source>
</evidence>
<dbReference type="RefSeq" id="XP_030996765.1">
    <property type="nucleotide sequence ID" value="XM_031139343.1"/>
</dbReference>
<dbReference type="FunCoup" id="A0A507B8W9">
    <property type="interactions" value="722"/>
</dbReference>
<dbReference type="STRING" id="1093900.A0A507B8W9"/>
<dbReference type="PANTHER" id="PTHR12896:SF1">
    <property type="entry name" value="ELONGATOR COMPLEX PROTEIN 4"/>
    <property type="match status" value="1"/>
</dbReference>
<evidence type="ECO:0000256" key="6">
    <source>
        <dbReference type="ARBA" id="ARBA00022490"/>
    </source>
</evidence>
<sequence>MSFRKRNTVISAPAVSPQASTRAERQSAPGTRPSPLDGRLTTSTGTASLDTLLAGHAGLPLGSSVLIEEQGTTDFAGVLLKYYAAEGLVQGHHVHVLGYGSNWKHELPAISTGKTSSNVSRRIDSASEDRMKIAWRYETLGNRTTPNASLPIREKEGTSTDIFCHQFDLSKRLSPSSIKGTLTASPSSAPLGSNFEPSKAASPLKSFIKSVQTNLTSSPPGSIHRVVVPSFLSPTLYGGGSCCPSEVLQFLHGLRGLLRQHSGQLTAMLSLPTSLYPRHTGLTRWIELLCDGTVELIPLPSGPPSASVPKPGSKETDRAQGMVKVYALPIYHEKGGGGAEGNYFRENLSFLLSGSRGLVIQPYSLPPLEEEDNKEQSPASTVKDGIDF</sequence>
<evidence type="ECO:0000313" key="11">
    <source>
        <dbReference type="Proteomes" id="UP000319257"/>
    </source>
</evidence>
<dbReference type="EMBL" id="SKBQ01000024">
    <property type="protein sequence ID" value="TPX15054.1"/>
    <property type="molecule type" value="Genomic_DNA"/>
</dbReference>
<comment type="similarity">
    <text evidence="4">Belongs to the ELP4 family.</text>
</comment>
<keyword evidence="11" id="KW-1185">Reference proteome</keyword>
<evidence type="ECO:0000313" key="10">
    <source>
        <dbReference type="EMBL" id="TPX15054.1"/>
    </source>
</evidence>
<dbReference type="UniPathway" id="UPA00988"/>
<comment type="subcellular location">
    <subcellularLocation>
        <location evidence="2">Cytoplasm</location>
    </subcellularLocation>
    <subcellularLocation>
        <location evidence="1">Nucleus</location>
    </subcellularLocation>
</comment>
<evidence type="ECO:0000256" key="9">
    <source>
        <dbReference type="SAM" id="MobiDB-lite"/>
    </source>
</evidence>
<comment type="pathway">
    <text evidence="3">tRNA modification; 5-methoxycarbonylmethyl-2-thiouridine-tRNA biosynthesis.</text>
</comment>
<protein>
    <recommendedName>
        <fullName evidence="5">Elongator complex protein 4</fullName>
    </recommendedName>
</protein>
<evidence type="ECO:0000256" key="8">
    <source>
        <dbReference type="ARBA" id="ARBA00023242"/>
    </source>
</evidence>
<keyword evidence="7" id="KW-0819">tRNA processing</keyword>
<evidence type="ECO:0000256" key="7">
    <source>
        <dbReference type="ARBA" id="ARBA00022694"/>
    </source>
</evidence>
<organism evidence="10 11">
    <name type="scientific">Thyridium curvatum</name>
    <dbReference type="NCBI Taxonomy" id="1093900"/>
    <lineage>
        <taxon>Eukaryota</taxon>
        <taxon>Fungi</taxon>
        <taxon>Dikarya</taxon>
        <taxon>Ascomycota</taxon>
        <taxon>Pezizomycotina</taxon>
        <taxon>Sordariomycetes</taxon>
        <taxon>Sordariomycetidae</taxon>
        <taxon>Thyridiales</taxon>
        <taxon>Thyridiaceae</taxon>
        <taxon>Thyridium</taxon>
    </lineage>
</organism>
<dbReference type="Pfam" id="PF05625">
    <property type="entry name" value="PAXNEB"/>
    <property type="match status" value="1"/>
</dbReference>
<dbReference type="InterPro" id="IPR008728">
    <property type="entry name" value="Elongator_complex_protein_4"/>
</dbReference>
<feature type="region of interest" description="Disordered" evidence="9">
    <location>
        <begin position="1"/>
        <end position="43"/>
    </location>
</feature>
<dbReference type="GO" id="GO:0002098">
    <property type="term" value="P:tRNA wobble uridine modification"/>
    <property type="evidence" value="ECO:0007669"/>
    <property type="project" value="InterPro"/>
</dbReference>
<dbReference type="AlphaFoldDB" id="A0A507B8W9"/>
<evidence type="ECO:0000256" key="2">
    <source>
        <dbReference type="ARBA" id="ARBA00004496"/>
    </source>
</evidence>
<dbReference type="GO" id="GO:0008023">
    <property type="term" value="C:transcription elongation factor complex"/>
    <property type="evidence" value="ECO:0007669"/>
    <property type="project" value="TreeGrafter"/>
</dbReference>
<evidence type="ECO:0000256" key="1">
    <source>
        <dbReference type="ARBA" id="ARBA00004123"/>
    </source>
</evidence>
<evidence type="ECO:0000256" key="5">
    <source>
        <dbReference type="ARBA" id="ARBA00020265"/>
    </source>
</evidence>
<keyword evidence="8" id="KW-0539">Nucleus</keyword>
<dbReference type="PANTHER" id="PTHR12896">
    <property type="entry name" value="PAX6 NEIGHBOR PROTEIN PAXNEB"/>
    <property type="match status" value="1"/>
</dbReference>
<reference evidence="10 11" key="1">
    <citation type="submission" date="2019-06" db="EMBL/GenBank/DDBJ databases">
        <title>Draft genome sequence of the filamentous fungus Phialemoniopsis curvata isolated from diesel fuel.</title>
        <authorList>
            <person name="Varaljay V.A."/>
            <person name="Lyon W.J."/>
            <person name="Crouch A.L."/>
            <person name="Drake C.E."/>
            <person name="Hollomon J.M."/>
            <person name="Nadeau L.J."/>
            <person name="Nunn H.S."/>
            <person name="Stevenson B.S."/>
            <person name="Bojanowski C.L."/>
            <person name="Crookes-Goodson W.J."/>
        </authorList>
    </citation>
    <scope>NUCLEOTIDE SEQUENCE [LARGE SCALE GENOMIC DNA]</scope>
    <source>
        <strain evidence="10 11">D216</strain>
    </source>
</reference>
<dbReference type="InterPro" id="IPR027417">
    <property type="entry name" value="P-loop_NTPase"/>
</dbReference>
<accession>A0A507B8W9</accession>